<feature type="compositionally biased region" description="Basic residues" evidence="1">
    <location>
        <begin position="243"/>
        <end position="253"/>
    </location>
</feature>
<feature type="non-terminal residue" evidence="2">
    <location>
        <position position="305"/>
    </location>
</feature>
<reference evidence="2" key="1">
    <citation type="submission" date="2020-02" db="EMBL/GenBank/DDBJ databases">
        <authorList>
            <person name="Meier V. D."/>
        </authorList>
    </citation>
    <scope>NUCLEOTIDE SEQUENCE</scope>
    <source>
        <strain evidence="2">AVDCRST_MAG66</strain>
    </source>
</reference>
<feature type="region of interest" description="Disordered" evidence="1">
    <location>
        <begin position="1"/>
        <end position="305"/>
    </location>
</feature>
<accession>A0A6J4PMM2</accession>
<feature type="compositionally biased region" description="Basic residues" evidence="1">
    <location>
        <begin position="30"/>
        <end position="45"/>
    </location>
</feature>
<protein>
    <submittedName>
        <fullName evidence="2">Uncharacterized protein</fullName>
    </submittedName>
</protein>
<dbReference type="EMBL" id="CADCUS010000360">
    <property type="protein sequence ID" value="CAA9418343.1"/>
    <property type="molecule type" value="Genomic_DNA"/>
</dbReference>
<feature type="compositionally biased region" description="Basic residues" evidence="1">
    <location>
        <begin position="68"/>
        <end position="85"/>
    </location>
</feature>
<name>A0A6J4PMM2_9PSEU</name>
<feature type="compositionally biased region" description="Basic residues" evidence="1">
    <location>
        <begin position="118"/>
        <end position="140"/>
    </location>
</feature>
<sequence>GRRPRRRPAGGHVRPGPGRRGRHPRELHVRGRRRGRRRRWGHHVLLRTGAGDHPDAADGAGGQPLRAGRARRRWPRHAQRRRRAAHPLPEHLRPRHRVHHVALPGPGGAAPRPAGPRAGRRQCHRHRGRRGRGGVRPRRAAHGDRLPVHRQPVPPGGPGPRRCRPPRPRPVPGPRGGRQRQHLRGRVVRQRRRAVEHRRVVDGAELGVPGQRGHRRGREPRPRRHPRRRQRRRRLLRREPVRARRRGHRHRGQQRPGGRRRDLLREQRPHRGAARRRLDGAAPQHQRRVRDGGPPGGLRAGPHDL</sequence>
<feature type="non-terminal residue" evidence="2">
    <location>
        <position position="1"/>
    </location>
</feature>
<feature type="compositionally biased region" description="Basic residues" evidence="1">
    <location>
        <begin position="212"/>
        <end position="236"/>
    </location>
</feature>
<proteinExistence type="predicted"/>
<feature type="compositionally biased region" description="Basic and acidic residues" evidence="1">
    <location>
        <begin position="259"/>
        <end position="269"/>
    </location>
</feature>
<evidence type="ECO:0000313" key="2">
    <source>
        <dbReference type="EMBL" id="CAA9418343.1"/>
    </source>
</evidence>
<gene>
    <name evidence="2" type="ORF">AVDCRST_MAG66-2442</name>
</gene>
<dbReference type="AlphaFoldDB" id="A0A6J4PMM2"/>
<organism evidence="2">
    <name type="scientific">uncultured Pseudonocardia sp</name>
    <dbReference type="NCBI Taxonomy" id="211455"/>
    <lineage>
        <taxon>Bacteria</taxon>
        <taxon>Bacillati</taxon>
        <taxon>Actinomycetota</taxon>
        <taxon>Actinomycetes</taxon>
        <taxon>Pseudonocardiales</taxon>
        <taxon>Pseudonocardiaceae</taxon>
        <taxon>Pseudonocardia</taxon>
        <taxon>environmental samples</taxon>
    </lineage>
</organism>
<feature type="compositionally biased region" description="Basic residues" evidence="1">
    <location>
        <begin position="177"/>
        <end position="196"/>
    </location>
</feature>
<evidence type="ECO:0000256" key="1">
    <source>
        <dbReference type="SAM" id="MobiDB-lite"/>
    </source>
</evidence>